<protein>
    <recommendedName>
        <fullName evidence="9">Ubiquitin-like protease family profile domain-containing protein</fullName>
    </recommendedName>
</protein>
<feature type="domain" description="Ubiquitin-like protease family profile" evidence="6">
    <location>
        <begin position="1430"/>
        <end position="1574"/>
    </location>
</feature>
<comment type="similarity">
    <text evidence="1">Belongs to the peptidase C48 family.</text>
</comment>
<dbReference type="InterPro" id="IPR003653">
    <property type="entry name" value="Peptidase_C48_C"/>
</dbReference>
<keyword evidence="2" id="KW-0645">Protease</keyword>
<evidence type="ECO:0000259" key="6">
    <source>
        <dbReference type="PROSITE" id="PS50600"/>
    </source>
</evidence>
<dbReference type="InterPro" id="IPR038765">
    <property type="entry name" value="Papain-like_cys_pep_sf"/>
</dbReference>
<dbReference type="GO" id="GO:0016579">
    <property type="term" value="P:protein deubiquitination"/>
    <property type="evidence" value="ECO:0007669"/>
    <property type="project" value="InterPro"/>
</dbReference>
<organism evidence="7 8">
    <name type="scientific">Mytilus edulis</name>
    <name type="common">Blue mussel</name>
    <dbReference type="NCBI Taxonomy" id="6550"/>
    <lineage>
        <taxon>Eukaryota</taxon>
        <taxon>Metazoa</taxon>
        <taxon>Spiralia</taxon>
        <taxon>Lophotrochozoa</taxon>
        <taxon>Mollusca</taxon>
        <taxon>Bivalvia</taxon>
        <taxon>Autobranchia</taxon>
        <taxon>Pteriomorphia</taxon>
        <taxon>Mytilida</taxon>
        <taxon>Mytiloidea</taxon>
        <taxon>Mytilidae</taxon>
        <taxon>Mytilinae</taxon>
        <taxon>Mytilus</taxon>
    </lineage>
</organism>
<dbReference type="Pfam" id="PF02902">
    <property type="entry name" value="Peptidase_C48"/>
    <property type="match status" value="1"/>
</dbReference>
<feature type="region of interest" description="Disordered" evidence="4">
    <location>
        <begin position="109"/>
        <end position="171"/>
    </location>
</feature>
<feature type="compositionally biased region" description="Basic residues" evidence="4">
    <location>
        <begin position="1"/>
        <end position="13"/>
    </location>
</feature>
<feature type="compositionally biased region" description="Basic and acidic residues" evidence="4">
    <location>
        <begin position="138"/>
        <end position="153"/>
    </location>
</feature>
<evidence type="ECO:0008006" key="9">
    <source>
        <dbReference type="Google" id="ProtNLM"/>
    </source>
</evidence>
<reference evidence="7" key="1">
    <citation type="submission" date="2021-03" db="EMBL/GenBank/DDBJ databases">
        <authorList>
            <person name="Bekaert M."/>
        </authorList>
    </citation>
    <scope>NUCLEOTIDE SEQUENCE</scope>
</reference>
<keyword evidence="3" id="KW-0378">Hydrolase</keyword>
<feature type="compositionally biased region" description="Basic and acidic residues" evidence="4">
    <location>
        <begin position="384"/>
        <end position="401"/>
    </location>
</feature>
<dbReference type="SUPFAM" id="SSF54001">
    <property type="entry name" value="Cysteine proteinases"/>
    <property type="match status" value="2"/>
</dbReference>
<dbReference type="PROSITE" id="PS50235">
    <property type="entry name" value="USP_3"/>
    <property type="match status" value="1"/>
</dbReference>
<evidence type="ECO:0000256" key="3">
    <source>
        <dbReference type="ARBA" id="ARBA00022801"/>
    </source>
</evidence>
<dbReference type="Gene3D" id="3.40.395.10">
    <property type="entry name" value="Adenoviral Proteinase, Chain A"/>
    <property type="match status" value="1"/>
</dbReference>
<sequence>MDDKQKRRRKRNKNLSSQEFQIPEKVKKTLPPTVNVELEVEYIMKNMFGAELGNILLPEQVIEEAENTKTEDETINEDNVYNLQHNMYKSLQDSSDEEDKSFFKYNTLHETTHNSPRNSEHENDSLDIKLTKPKRPINKPDDLGERIQKKVYHEDDEFERGGPVLPLNSDSEEYSPAVYVLQDINKDFSEQTPREKDRNNAPSNTEHDNDSPDMNLTKSKRPINKPNDLGERIQKKVYHEDDEFKRGGSVLPLNSDSEEYSNEDDEFERGGPVLPLNMYKSLQDSSDEEDKSFFKYNTLHETTHNSPRNIEHENDSLDIKLTKPKRPINKPDDLGERIQKKVYHEDDEFKKGGPVQPLNSDSEEYSPAVYVLQDINEDFSEQTTQEKDRNNAPSNTEHDNDSLDMNLTKPKRPINKPDDLGERIQKKVYHEDDEFERGGPVLPLNSDSEEYIPAVYGLQDINEDFSEQTTQEKDRNTEAKYRKDDHIPAFSDNNDPSDSSEEHCEIECPSKFSIKISKQTWETIKPKEKQYALSGKWTDVLSKEFYKINSSCVLAFKYNRVKKMGSRKKTTPYFKGKAYCGHAKGTMYEFTIRKKPKDSKEFIKIKVQTHGNCVHKEQVVKKRKLTGKQRTEIGKRLETEGASNVHYTLMADMPNEAIEHGNFTECLTKKVLQEVLYEIRQKEKFAKEDIADVLLTKNAMSDLDETSKKIKGYIQSVGADPFSIICYTEEQIRLMKSLKKNGTLVIYLDATGKVVRKIQNQTKKPFYYAACVKSPVKGEPSMPVAEMVTNDHTSVSIASFALKLRHATSIVFGRPIVPDRVESDFSWPIINASLAAFCGQNIKQYLNSMWGLLRRENTNEERRDTCIIHLCCSHIIKKIRDKMSDLTKDKQLGKFILYCFALLQNATKLEKAKLTFKHIKNVLTSPTLTKKVEGGISYLNLNIESSIESQVEKDTEGEGGDFVIDFDEDDQLVSLSTIRKSSPFSDYFFKQEGEIELDETNEQPNPYYLPPALLYIETYMPIFPLWSGVVVSITEGITRDSNCHVENWFKIMKKDTLQGKKRLAPGNFIRRIYQVLKGRIKGFSKTVGSGKIKTTKKAVGHNIELQEEIWKKREESNIRSYYISPSKAPEPKKAKQVCKRNNGLKNVKNNCWLNSSLQALKMCTKISSCSYDDSKDVLRNVVLKKIALLNTKTIQPTVYSITDILKSFTLNVELKDLANGRQHDPSIFLAYFLETLKEFVPCVLRYDHHCLRCNREFVGREEKTLILSVELVHQELKPSVQKMVNEYLKTETLTDENMLICRHCKIKTPFERITRVIQTPSTLIIQLKRFTNDLEKVTDTIKVDRIISIDEAQYTLRSVQVDYTLTLEEEKIVCYNDELVNIEDKGIMTNTSIQNNAYILYYEQTDSVSKIRHCVENLETDPVIGKIGSLLLYESNLECLDDGRWLNDQVINAYLAIIQRDHRDLVLCLDTFFLIEKKHDLKSIKSINTVDMVLIPVPSNNHWSLLVVQSKNQTVFVLDSSGVINMKAVEFIRSLYKKEFSIDLSYTKKLKHKISLQENGYDCGVFVLLYSEALAGGQTLCFTKNEIATARQRIRQRIMKAVIK</sequence>
<dbReference type="GO" id="GO:0005829">
    <property type="term" value="C:cytosol"/>
    <property type="evidence" value="ECO:0007669"/>
    <property type="project" value="TreeGrafter"/>
</dbReference>
<feature type="compositionally biased region" description="Acidic residues" evidence="4">
    <location>
        <begin position="256"/>
        <end position="267"/>
    </location>
</feature>
<name>A0A8S3QDE4_MYTED</name>
<dbReference type="GO" id="GO:0005634">
    <property type="term" value="C:nucleus"/>
    <property type="evidence" value="ECO:0007669"/>
    <property type="project" value="TreeGrafter"/>
</dbReference>
<feature type="region of interest" description="Disordered" evidence="4">
    <location>
        <begin position="381"/>
        <end position="422"/>
    </location>
</feature>
<dbReference type="Pfam" id="PF00443">
    <property type="entry name" value="UCH"/>
    <property type="match status" value="1"/>
</dbReference>
<evidence type="ECO:0000259" key="5">
    <source>
        <dbReference type="PROSITE" id="PS50235"/>
    </source>
</evidence>
<feature type="compositionally biased region" description="Basic and acidic residues" evidence="4">
    <location>
        <begin position="186"/>
        <end position="210"/>
    </location>
</feature>
<feature type="compositionally biased region" description="Basic and acidic residues" evidence="4">
    <location>
        <begin position="118"/>
        <end position="130"/>
    </location>
</feature>
<proteinExistence type="inferred from homology"/>
<feature type="region of interest" description="Disordered" evidence="4">
    <location>
        <begin position="1"/>
        <end position="23"/>
    </location>
</feature>
<dbReference type="GO" id="GO:0006508">
    <property type="term" value="P:proteolysis"/>
    <property type="evidence" value="ECO:0007669"/>
    <property type="project" value="UniProtKB-KW"/>
</dbReference>
<dbReference type="OrthoDB" id="6161731at2759"/>
<dbReference type="Proteomes" id="UP000683360">
    <property type="component" value="Unassembled WGS sequence"/>
</dbReference>
<dbReference type="InterPro" id="IPR050164">
    <property type="entry name" value="Peptidase_C19"/>
</dbReference>
<dbReference type="PROSITE" id="PS50600">
    <property type="entry name" value="ULP_PROTEASE"/>
    <property type="match status" value="1"/>
</dbReference>
<keyword evidence="8" id="KW-1185">Reference proteome</keyword>
<feature type="region of interest" description="Disordered" evidence="4">
    <location>
        <begin position="343"/>
        <end position="362"/>
    </location>
</feature>
<dbReference type="EMBL" id="CAJPWZ010000499">
    <property type="protein sequence ID" value="CAG2194901.1"/>
    <property type="molecule type" value="Genomic_DNA"/>
</dbReference>
<evidence type="ECO:0000256" key="4">
    <source>
        <dbReference type="SAM" id="MobiDB-lite"/>
    </source>
</evidence>
<dbReference type="GO" id="GO:0004843">
    <property type="term" value="F:cysteine-type deubiquitinase activity"/>
    <property type="evidence" value="ECO:0007669"/>
    <property type="project" value="InterPro"/>
</dbReference>
<dbReference type="PANTHER" id="PTHR24006">
    <property type="entry name" value="UBIQUITIN CARBOXYL-TERMINAL HYDROLASE"/>
    <property type="match status" value="1"/>
</dbReference>
<comment type="caution">
    <text evidence="7">The sequence shown here is derived from an EMBL/GenBank/DDBJ whole genome shotgun (WGS) entry which is preliminary data.</text>
</comment>
<feature type="domain" description="USP" evidence="5">
    <location>
        <begin position="1142"/>
        <end position="1405"/>
    </location>
</feature>
<feature type="region of interest" description="Disordered" evidence="4">
    <location>
        <begin position="186"/>
        <end position="274"/>
    </location>
</feature>
<evidence type="ECO:0000313" key="7">
    <source>
        <dbReference type="EMBL" id="CAG2194901.1"/>
    </source>
</evidence>
<evidence type="ECO:0000256" key="2">
    <source>
        <dbReference type="ARBA" id="ARBA00022670"/>
    </source>
</evidence>
<evidence type="ECO:0000256" key="1">
    <source>
        <dbReference type="ARBA" id="ARBA00005234"/>
    </source>
</evidence>
<dbReference type="InterPro" id="IPR001394">
    <property type="entry name" value="Peptidase_C19_UCH"/>
</dbReference>
<dbReference type="InterPro" id="IPR028889">
    <property type="entry name" value="USP"/>
</dbReference>
<dbReference type="Gene3D" id="3.90.70.10">
    <property type="entry name" value="Cysteine proteinases"/>
    <property type="match status" value="2"/>
</dbReference>
<feature type="compositionally biased region" description="Basic and acidic residues" evidence="4">
    <location>
        <begin position="228"/>
        <end position="246"/>
    </location>
</feature>
<evidence type="ECO:0000313" key="8">
    <source>
        <dbReference type="Proteomes" id="UP000683360"/>
    </source>
</evidence>
<accession>A0A8S3QDE4</accession>
<gene>
    <name evidence="7" type="ORF">MEDL_9837</name>
</gene>